<dbReference type="OrthoDB" id="428159at2759"/>
<name>A0A0P1AKH4_PLAHL</name>
<evidence type="ECO:0000313" key="1">
    <source>
        <dbReference type="EMBL" id="CEG41614.1"/>
    </source>
</evidence>
<dbReference type="AlphaFoldDB" id="A0A0P1AKH4"/>
<organism evidence="1 2">
    <name type="scientific">Plasmopara halstedii</name>
    <name type="common">Downy mildew of sunflower</name>
    <dbReference type="NCBI Taxonomy" id="4781"/>
    <lineage>
        <taxon>Eukaryota</taxon>
        <taxon>Sar</taxon>
        <taxon>Stramenopiles</taxon>
        <taxon>Oomycota</taxon>
        <taxon>Peronosporomycetes</taxon>
        <taxon>Peronosporales</taxon>
        <taxon>Peronosporaceae</taxon>
        <taxon>Plasmopara</taxon>
    </lineage>
</organism>
<dbReference type="Proteomes" id="UP000054928">
    <property type="component" value="Unassembled WGS sequence"/>
</dbReference>
<dbReference type="GeneID" id="36407003"/>
<proteinExistence type="predicted"/>
<sequence>MSWSSFTPIDSMGILKHRLKKIYSKDVIILLRDFAQDAERWRAATIQALYVQTEQKLATIYVEGT</sequence>
<accession>A0A0P1AKH4</accession>
<dbReference type="EMBL" id="CCYD01000553">
    <property type="protein sequence ID" value="CEG41614.1"/>
    <property type="molecule type" value="Genomic_DNA"/>
</dbReference>
<protein>
    <submittedName>
        <fullName evidence="1">Uncharacterized protein</fullName>
    </submittedName>
</protein>
<evidence type="ECO:0000313" key="2">
    <source>
        <dbReference type="Proteomes" id="UP000054928"/>
    </source>
</evidence>
<keyword evidence="2" id="KW-1185">Reference proteome</keyword>
<reference evidence="2" key="1">
    <citation type="submission" date="2014-09" db="EMBL/GenBank/DDBJ databases">
        <authorList>
            <person name="Sharma Rahul"/>
            <person name="Thines Marco"/>
        </authorList>
    </citation>
    <scope>NUCLEOTIDE SEQUENCE [LARGE SCALE GENOMIC DNA]</scope>
</reference>
<dbReference type="RefSeq" id="XP_024577983.1">
    <property type="nucleotide sequence ID" value="XM_024727402.1"/>
</dbReference>